<dbReference type="InterPro" id="IPR007607">
    <property type="entry name" value="BacA/B"/>
</dbReference>
<dbReference type="RefSeq" id="WP_011505796.1">
    <property type="nucleotide sequence ID" value="NC_007963.1"/>
</dbReference>
<dbReference type="GeneID" id="95333239"/>
<feature type="domain" description="DUF7305" evidence="1">
    <location>
        <begin position="424"/>
        <end position="565"/>
    </location>
</feature>
<dbReference type="eggNOG" id="COG1664">
    <property type="taxonomic scope" value="Bacteria"/>
</dbReference>
<protein>
    <recommendedName>
        <fullName evidence="1">DUF7305 domain-containing protein</fullName>
    </recommendedName>
</protein>
<dbReference type="Pfam" id="PF04519">
    <property type="entry name" value="Bactofilin"/>
    <property type="match status" value="1"/>
</dbReference>
<dbReference type="OrthoDB" id="6145642at2"/>
<dbReference type="InterPro" id="IPR055729">
    <property type="entry name" value="DUF7305"/>
</dbReference>
<dbReference type="EMBL" id="CP000285">
    <property type="protein sequence ID" value="ABE57850.1"/>
    <property type="molecule type" value="Genomic_DNA"/>
</dbReference>
<dbReference type="HOGENOM" id="CLU_497717_0_0_6"/>
<proteinExistence type="predicted"/>
<keyword evidence="3" id="KW-1185">Reference proteome</keyword>
<dbReference type="AlphaFoldDB" id="Q1R0A8"/>
<organism evidence="2 3">
    <name type="scientific">Chromohalobacter israelensis (strain ATCC BAA-138 / DSM 3043 / CIP 106854 / NCIMB 13768 / 1H11)</name>
    <name type="common">Chromohalobacter salexigens</name>
    <dbReference type="NCBI Taxonomy" id="290398"/>
    <lineage>
        <taxon>Bacteria</taxon>
        <taxon>Pseudomonadati</taxon>
        <taxon>Pseudomonadota</taxon>
        <taxon>Gammaproteobacteria</taxon>
        <taxon>Oceanospirillales</taxon>
        <taxon>Halomonadaceae</taxon>
        <taxon>Chromohalobacter</taxon>
    </lineage>
</organism>
<dbReference type="KEGG" id="csa:Csal_0488"/>
<accession>Q1R0A8</accession>
<dbReference type="Pfam" id="PF23981">
    <property type="entry name" value="DUF7305"/>
    <property type="match status" value="1"/>
</dbReference>
<dbReference type="STRING" id="290398.Csal_0488"/>
<evidence type="ECO:0000259" key="1">
    <source>
        <dbReference type="Pfam" id="PF23981"/>
    </source>
</evidence>
<evidence type="ECO:0000313" key="2">
    <source>
        <dbReference type="EMBL" id="ABE57850.1"/>
    </source>
</evidence>
<reference evidence="2 3" key="1">
    <citation type="journal article" date="2011" name="Stand. Genomic Sci.">
        <title>Complete genome sequence of the halophilic and highly halotolerant Chromohalobacter salexigens type strain (1H11(T)).</title>
        <authorList>
            <person name="Copeland A."/>
            <person name="O'Connor K."/>
            <person name="Lucas S."/>
            <person name="Lapidus A."/>
            <person name="Berry K.W."/>
            <person name="Detter J.C."/>
            <person name="Del Rio T.G."/>
            <person name="Hammon N."/>
            <person name="Dalin E."/>
            <person name="Tice H."/>
            <person name="Pitluck S."/>
            <person name="Bruce D."/>
            <person name="Goodwin L."/>
            <person name="Han C."/>
            <person name="Tapia R."/>
            <person name="Saunders E."/>
            <person name="Schmutz J."/>
            <person name="Brettin T."/>
            <person name="Larimer F."/>
            <person name="Land M."/>
            <person name="Hauser L."/>
            <person name="Vargas C."/>
            <person name="Nieto J.J."/>
            <person name="Kyrpides N.C."/>
            <person name="Ivanova N."/>
            <person name="Goker M."/>
            <person name="Klenk H.P."/>
            <person name="Csonka L.N."/>
            <person name="Woyke T."/>
        </authorList>
    </citation>
    <scope>NUCLEOTIDE SEQUENCE [LARGE SCALE GENOMIC DNA]</scope>
    <source>
        <strain evidence="3">ATCC BAA-138 / DSM 3043 / CIP 106854 / NCIMB 13768 / 1H11</strain>
    </source>
</reference>
<dbReference type="Proteomes" id="UP000000239">
    <property type="component" value="Chromosome"/>
</dbReference>
<name>Q1R0A8_CHRI1</name>
<gene>
    <name evidence="2" type="ordered locus">Csal_0488</name>
</gene>
<sequence>MHPRENGFVLVIGLALLTIATGMVVAGMSLGRYQERQAGHYLRTSDAQLGADEAFLHLLRGDMQWARDIRQYVNDQLMPNAENGTTWKPGVDDMSTTPWRDRSALSPSQYTRPMVESVEKLDEDTVRVTFSGSNWVDGNDQNVGFSSFQAEFNVGGGDEAGGAYREVLLGCEGVSLSGSGRIDSYDSRKGRYGANLGGGEYNRDGTQGLVSTNADENGNVTLSGSSPIYGQVRATGNVTASGSASIHGDIQANGDVVISGGGSSILGNVASRQAVRLTSSGRIQGDVAANTEIVTGNWSSRIEGSATAPVVRTTSNRDVTEQVGGSIERASPGVGTVATSSCDAFTTREGATIGELADALSPYASSGRLAIGGGNQTYTLTPNGLQVPSDRNNNSVPNPERYRVTRDVTVAGVFPEPTNVLVLDSFSLGGSANFIVDGGDMTLYVKGGIDIGGGASFSVAEGSSLKIITSGRFNLPSGLDVASDSPTDDEGNPVLSIYSTYDDGGASGWNAGVNISGSSTFKGTIFAPYSTVNVGGSGALFGAVKGRRVEVSGSGDIHYDEALMESSVGTGGGGTDGGVGGGDWTLEGLSYGADD</sequence>
<evidence type="ECO:0000313" key="3">
    <source>
        <dbReference type="Proteomes" id="UP000000239"/>
    </source>
</evidence>